<dbReference type="RefSeq" id="WP_137097540.1">
    <property type="nucleotide sequence ID" value="NZ_SWMS01000060.1"/>
</dbReference>
<feature type="non-terminal residue" evidence="1">
    <location>
        <position position="378"/>
    </location>
</feature>
<dbReference type="Gene3D" id="1.20.1270.210">
    <property type="match status" value="1"/>
</dbReference>
<comment type="caution">
    <text evidence="1">The sequence shown here is derived from an EMBL/GenBank/DDBJ whole genome shotgun (WGS) entry which is preliminary data.</text>
</comment>
<evidence type="ECO:0000313" key="1">
    <source>
        <dbReference type="EMBL" id="TKG57945.1"/>
    </source>
</evidence>
<accession>A0ABY2RSU7</accession>
<proteinExistence type="predicted"/>
<dbReference type="Gene3D" id="3.30.1120.70">
    <property type="match status" value="1"/>
</dbReference>
<dbReference type="Pfam" id="PF04860">
    <property type="entry name" value="Phage_portal"/>
    <property type="match status" value="1"/>
</dbReference>
<gene>
    <name evidence="1" type="ORF">FCN18_38520</name>
</gene>
<dbReference type="EMBL" id="SWMS01000060">
    <property type="protein sequence ID" value="TKG57945.1"/>
    <property type="molecule type" value="Genomic_DNA"/>
</dbReference>
<dbReference type="Gene3D" id="3.40.140.120">
    <property type="match status" value="1"/>
</dbReference>
<reference evidence="1 2" key="1">
    <citation type="journal article" date="2015" name="Antonie Van Leeuwenhoek">
        <title>Prauserella endophytica sp. nov., an endophytic actinobacterium isolated from Tamarix taklamakanensis.</title>
        <authorList>
            <person name="Liu J.M."/>
            <person name="Habden X."/>
            <person name="Guo L."/>
            <person name="Tuo L."/>
            <person name="Jiang Z.K."/>
            <person name="Liu S.W."/>
            <person name="Liu X.F."/>
            <person name="Chen L."/>
            <person name="Li R.F."/>
            <person name="Zhang Y.Q."/>
            <person name="Sun C.H."/>
        </authorList>
    </citation>
    <scope>NUCLEOTIDE SEQUENCE [LARGE SCALE GENOMIC DNA]</scope>
    <source>
        <strain evidence="1 2">CGMCC 4.7182</strain>
    </source>
</reference>
<sequence length="378" mass="41745">MGWWRSLFRAVEVRASGRVPEPSVTFSHDLTTPADGTEPTPILDAIRAASNRPVSRAAALSVPAVLRGRNLLCSIATLPLVTRDRARVELRTPLLEQIDPNVPNVVTLSQTVEDLVFEGISWWQVTKRLANGFPLRAIHLDVGTVSLQPPADAWRKLRTLPSGQKLPAGVVWVNGEPVDGRDVIRFDSPNPGILTAAARAIRRAILLEQAAATYAQDPRPLDYFRPADGADPATDDEVKEILDDWRKARRKRSTAYVPASLTYETVDVPSPADLQLAQLQRQATVEIANALGLDAEDLQVSTTSRTYANAVDRRRDRINDVLAPYMRAITDRLSMNDVTARGQVVGFNLDEYMRANPTERWTTYQTGLTNGVVSVQEV</sequence>
<protein>
    <submittedName>
        <fullName evidence="1">Phage portal protein</fullName>
    </submittedName>
</protein>
<name>A0ABY2RSU7_9PSEU</name>
<organism evidence="1 2">
    <name type="scientific">Prauserella endophytica</name>
    <dbReference type="NCBI Taxonomy" id="1592324"/>
    <lineage>
        <taxon>Bacteria</taxon>
        <taxon>Bacillati</taxon>
        <taxon>Actinomycetota</taxon>
        <taxon>Actinomycetes</taxon>
        <taxon>Pseudonocardiales</taxon>
        <taxon>Pseudonocardiaceae</taxon>
        <taxon>Prauserella</taxon>
        <taxon>Prauserella coralliicola group</taxon>
    </lineage>
</organism>
<evidence type="ECO:0000313" key="2">
    <source>
        <dbReference type="Proteomes" id="UP000309992"/>
    </source>
</evidence>
<keyword evidence="2" id="KW-1185">Reference proteome</keyword>
<dbReference type="Proteomes" id="UP000309992">
    <property type="component" value="Unassembled WGS sequence"/>
</dbReference>
<dbReference type="InterPro" id="IPR006944">
    <property type="entry name" value="Phage/GTA_portal"/>
</dbReference>